<evidence type="ECO:0000256" key="1">
    <source>
        <dbReference type="SAM" id="MobiDB-lite"/>
    </source>
</evidence>
<protein>
    <submittedName>
        <fullName evidence="2">Uncharacterized protein</fullName>
    </submittedName>
</protein>
<organism evidence="2 3">
    <name type="scientific">Venturia inaequalis</name>
    <name type="common">Apple scab fungus</name>
    <dbReference type="NCBI Taxonomy" id="5025"/>
    <lineage>
        <taxon>Eukaryota</taxon>
        <taxon>Fungi</taxon>
        <taxon>Dikarya</taxon>
        <taxon>Ascomycota</taxon>
        <taxon>Pezizomycotina</taxon>
        <taxon>Dothideomycetes</taxon>
        <taxon>Pleosporomycetidae</taxon>
        <taxon>Venturiales</taxon>
        <taxon>Venturiaceae</taxon>
        <taxon>Venturia</taxon>
    </lineage>
</organism>
<accession>A0A8H3YXR0</accession>
<name>A0A8H3YXR0_VENIN</name>
<proteinExistence type="predicted"/>
<gene>
    <name evidence="2" type="ORF">EG328_004756</name>
</gene>
<comment type="caution">
    <text evidence="2">The sequence shown here is derived from an EMBL/GenBank/DDBJ whole genome shotgun (WGS) entry which is preliminary data.</text>
</comment>
<reference evidence="2 3" key="1">
    <citation type="submission" date="2018-12" db="EMBL/GenBank/DDBJ databases">
        <title>Venturia inaequalis Genome Resource.</title>
        <authorList>
            <person name="Lichtner F.J."/>
        </authorList>
    </citation>
    <scope>NUCLEOTIDE SEQUENCE [LARGE SCALE GENOMIC DNA]</scope>
    <source>
        <strain evidence="2 3">120213</strain>
    </source>
</reference>
<dbReference type="Proteomes" id="UP000447873">
    <property type="component" value="Unassembled WGS sequence"/>
</dbReference>
<evidence type="ECO:0000313" key="3">
    <source>
        <dbReference type="Proteomes" id="UP000447873"/>
    </source>
</evidence>
<feature type="region of interest" description="Disordered" evidence="1">
    <location>
        <begin position="1"/>
        <end position="21"/>
    </location>
</feature>
<dbReference type="EMBL" id="WNWS01000259">
    <property type="protein sequence ID" value="KAE9972821.1"/>
    <property type="molecule type" value="Genomic_DNA"/>
</dbReference>
<feature type="compositionally biased region" description="Basic and acidic residues" evidence="1">
    <location>
        <begin position="7"/>
        <end position="21"/>
    </location>
</feature>
<evidence type="ECO:0000313" key="2">
    <source>
        <dbReference type="EMBL" id="KAE9972821.1"/>
    </source>
</evidence>
<dbReference type="AlphaFoldDB" id="A0A8H3YXR0"/>
<sequence length="123" mass="13621">MPAFQRTSRDAARHESGFLRSTDEVKDGEKFVSCRKTDELSGAKKFGKFQELEGKPEHFPGAVTVRAFGGLEVVLRIVKDVALKKRRDALPEIDTPRLFVELAQPFTGKAKIAGGDETVKCEV</sequence>